<keyword evidence="2" id="KW-1185">Reference proteome</keyword>
<dbReference type="EMBL" id="JAVRHV010000001">
    <property type="protein sequence ID" value="MDT0552419.1"/>
    <property type="molecule type" value="Genomic_DNA"/>
</dbReference>
<evidence type="ECO:0008006" key="3">
    <source>
        <dbReference type="Google" id="ProtNLM"/>
    </source>
</evidence>
<dbReference type="RefSeq" id="WP_311592283.1">
    <property type="nucleotide sequence ID" value="NZ_JAVRHV010000001.1"/>
</dbReference>
<dbReference type="Proteomes" id="UP001252186">
    <property type="component" value="Unassembled WGS sequence"/>
</dbReference>
<evidence type="ECO:0000313" key="2">
    <source>
        <dbReference type="Proteomes" id="UP001252186"/>
    </source>
</evidence>
<organism evidence="1 2">
    <name type="scientific">Urechidicola vernalis</name>
    <dbReference type="NCBI Taxonomy" id="3075600"/>
    <lineage>
        <taxon>Bacteria</taxon>
        <taxon>Pseudomonadati</taxon>
        <taxon>Bacteroidota</taxon>
        <taxon>Flavobacteriia</taxon>
        <taxon>Flavobacteriales</taxon>
        <taxon>Flavobacteriaceae</taxon>
        <taxon>Urechidicola</taxon>
    </lineage>
</organism>
<protein>
    <recommendedName>
        <fullName evidence="3">LUD domain-containing protein</fullName>
    </recommendedName>
</protein>
<dbReference type="InterPro" id="IPR037171">
    <property type="entry name" value="NagB/RpiA_transferase-like"/>
</dbReference>
<gene>
    <name evidence="1" type="ORF">RM519_04090</name>
</gene>
<proteinExistence type="predicted"/>
<reference evidence="1 2" key="1">
    <citation type="submission" date="2023-09" db="EMBL/GenBank/DDBJ databases">
        <authorList>
            <person name="Rey-Velasco X."/>
        </authorList>
    </citation>
    <scope>NUCLEOTIDE SEQUENCE [LARGE SCALE GENOMIC DNA]</scope>
    <source>
        <strain evidence="1 2">P050</strain>
    </source>
</reference>
<name>A0ABU2Y442_9FLAO</name>
<evidence type="ECO:0000313" key="1">
    <source>
        <dbReference type="EMBL" id="MDT0552419.1"/>
    </source>
</evidence>
<accession>A0ABU2Y442</accession>
<dbReference type="SUPFAM" id="SSF100950">
    <property type="entry name" value="NagB/RpiA/CoA transferase-like"/>
    <property type="match status" value="1"/>
</dbReference>
<comment type="caution">
    <text evidence="1">The sequence shown here is derived from an EMBL/GenBank/DDBJ whole genome shotgun (WGS) entry which is preliminary data.</text>
</comment>
<sequence length="195" mass="22307">MSFFKKIFKKNKAFSEEEIKEQRVTLSLDDSFVHNFIKLGGKFLYCLKNQDVTNNIQNILEENDWDTISVRDADLNKYISSVKVHTDDGFNKNIPFFTSCESLISENGNILFCERQLNDKKLATLSNDFIVFATTSQIVKSKGESLTGIKLKYKKNIPGNISPIKNYGAKISNDDFMNYGTTNSKNLYLLLLEDL</sequence>